<evidence type="ECO:0000313" key="2">
    <source>
        <dbReference type="Proteomes" id="UP000379480"/>
    </source>
</evidence>
<reference evidence="1 2" key="1">
    <citation type="submission" date="2019-09" db="EMBL/GenBank/DDBJ databases">
        <authorList>
            <person name="Chandra G."/>
            <person name="Truman W A."/>
        </authorList>
    </citation>
    <scope>NUCLEOTIDE SEQUENCE [LARGE SCALE GENOMIC DNA]</scope>
    <source>
        <strain evidence="1">PS723</strain>
    </source>
</reference>
<dbReference type="Proteomes" id="UP000379480">
    <property type="component" value="Unassembled WGS sequence"/>
</dbReference>
<organism evidence="1 2">
    <name type="scientific">Pseudomonas fluorescens</name>
    <dbReference type="NCBI Taxonomy" id="294"/>
    <lineage>
        <taxon>Bacteria</taxon>
        <taxon>Pseudomonadati</taxon>
        <taxon>Pseudomonadota</taxon>
        <taxon>Gammaproteobacteria</taxon>
        <taxon>Pseudomonadales</taxon>
        <taxon>Pseudomonadaceae</taxon>
        <taxon>Pseudomonas</taxon>
    </lineage>
</organism>
<gene>
    <name evidence="1" type="ORF">PS723_00910</name>
</gene>
<sequence>MVFASTLFETLASLVYTPSSGAETSAHTGTAHLPALSIPVDSFFGTAPMDPGAATAATAPSKPSL</sequence>
<dbReference type="AlphaFoldDB" id="A0A5E7AQ77"/>
<proteinExistence type="predicted"/>
<accession>A0A5E7AQ77</accession>
<protein>
    <submittedName>
        <fullName evidence="1">Uncharacterized protein</fullName>
    </submittedName>
</protein>
<evidence type="ECO:0000313" key="1">
    <source>
        <dbReference type="EMBL" id="VVN78767.1"/>
    </source>
</evidence>
<dbReference type="EMBL" id="CABVHY010000004">
    <property type="protein sequence ID" value="VVN78767.1"/>
    <property type="molecule type" value="Genomic_DNA"/>
</dbReference>
<name>A0A5E7AQ77_PSEFL</name>